<dbReference type="InterPro" id="IPR011009">
    <property type="entry name" value="Kinase-like_dom_sf"/>
</dbReference>
<feature type="compositionally biased region" description="Basic and acidic residues" evidence="4">
    <location>
        <begin position="78"/>
        <end position="88"/>
    </location>
</feature>
<dbReference type="EMBL" id="JACAZH010000008">
    <property type="protein sequence ID" value="KAF7361004.1"/>
    <property type="molecule type" value="Genomic_DNA"/>
</dbReference>
<evidence type="ECO:0000259" key="5">
    <source>
        <dbReference type="PROSITE" id="PS51158"/>
    </source>
</evidence>
<evidence type="ECO:0000256" key="3">
    <source>
        <dbReference type="ARBA" id="ARBA00022777"/>
    </source>
</evidence>
<dbReference type="PROSITE" id="PS51158">
    <property type="entry name" value="ALPHA_KINASE"/>
    <property type="match status" value="1"/>
</dbReference>
<reference evidence="6" key="1">
    <citation type="submission" date="2020-05" db="EMBL/GenBank/DDBJ databases">
        <title>Mycena genomes resolve the evolution of fungal bioluminescence.</title>
        <authorList>
            <person name="Tsai I.J."/>
        </authorList>
    </citation>
    <scope>NUCLEOTIDE SEQUENCE</scope>
    <source>
        <strain evidence="6">160909Yilan</strain>
    </source>
</reference>
<organism evidence="6 7">
    <name type="scientific">Mycena sanguinolenta</name>
    <dbReference type="NCBI Taxonomy" id="230812"/>
    <lineage>
        <taxon>Eukaryota</taxon>
        <taxon>Fungi</taxon>
        <taxon>Dikarya</taxon>
        <taxon>Basidiomycota</taxon>
        <taxon>Agaricomycotina</taxon>
        <taxon>Agaricomycetes</taxon>
        <taxon>Agaricomycetidae</taxon>
        <taxon>Agaricales</taxon>
        <taxon>Marasmiineae</taxon>
        <taxon>Mycenaceae</taxon>
        <taxon>Mycena</taxon>
    </lineage>
</organism>
<proteinExistence type="predicted"/>
<keyword evidence="1" id="KW-0723">Serine/threonine-protein kinase</keyword>
<feature type="compositionally biased region" description="Basic residues" evidence="4">
    <location>
        <begin position="58"/>
        <end position="76"/>
    </location>
</feature>
<accession>A0A8H6YL35</accession>
<dbReference type="GO" id="GO:0005524">
    <property type="term" value="F:ATP binding"/>
    <property type="evidence" value="ECO:0007669"/>
    <property type="project" value="InterPro"/>
</dbReference>
<feature type="domain" description="Alpha-type protein kinase" evidence="5">
    <location>
        <begin position="166"/>
        <end position="420"/>
    </location>
</feature>
<evidence type="ECO:0000313" key="6">
    <source>
        <dbReference type="EMBL" id="KAF7361004.1"/>
    </source>
</evidence>
<dbReference type="OrthoDB" id="2658733at2759"/>
<gene>
    <name evidence="6" type="ORF">MSAN_01130600</name>
</gene>
<keyword evidence="7" id="KW-1185">Reference proteome</keyword>
<name>A0A8H6YL35_9AGAR</name>
<dbReference type="Pfam" id="PF02816">
    <property type="entry name" value="Alpha_kinase"/>
    <property type="match status" value="1"/>
</dbReference>
<dbReference type="GO" id="GO:0004674">
    <property type="term" value="F:protein serine/threonine kinase activity"/>
    <property type="evidence" value="ECO:0007669"/>
    <property type="project" value="UniProtKB-KW"/>
</dbReference>
<comment type="caution">
    <text evidence="6">The sequence shown here is derived from an EMBL/GenBank/DDBJ whole genome shotgun (WGS) entry which is preliminary data.</text>
</comment>
<keyword evidence="2" id="KW-0808">Transferase</keyword>
<dbReference type="InterPro" id="IPR004166">
    <property type="entry name" value="a-kinase_dom"/>
</dbReference>
<evidence type="ECO:0000256" key="4">
    <source>
        <dbReference type="SAM" id="MobiDB-lite"/>
    </source>
</evidence>
<sequence>MKPAKTGGSTRIFSNKNPAKLYLAIDNPTFDKIADFFEKLDNPDRDNLSIDETSYPPKKGKKAMTQRKPRTTRGKKSVAGDETEKSENQDALDMSQSLPRNPEVLKSTKLYRRATPPPGPVQKKPRLELMVSPDASNIKKALAQQSQPRTKALKGLFDNTTCDVLIYILPTATWTDAIKNPHIFSELKNIIPCHNVIYYNTKSQRTSGGFKTAIPGKLGTQIFDAEKRDVCLKQAFSLAENGQKVIHAPISQLSFLGGELNILGWATTMMDIVYRYIKIQEPDVGTPPFHVPVMRFVRGGLAICQNETKETYLVEEWIDGEFVKYIHNRSGQPHHFQNGEYDLRARFLSFCQHVQFYKTDKAAYVSDFQGGLELLTDPQIISDPDLGITPLFGDGNTNYAALAKDHHCNEFCDFYRVPKAVLGQDEPVGVEAPIAPRSITPTAKNEFPPGLSHVLGSSSSTMEGSKLLNPPSSNNIVDLTGIQDDTEDLYA</sequence>
<dbReference type="Proteomes" id="UP000623467">
    <property type="component" value="Unassembled WGS sequence"/>
</dbReference>
<dbReference type="AlphaFoldDB" id="A0A8H6YL35"/>
<evidence type="ECO:0000256" key="2">
    <source>
        <dbReference type="ARBA" id="ARBA00022679"/>
    </source>
</evidence>
<dbReference type="SUPFAM" id="SSF56112">
    <property type="entry name" value="Protein kinase-like (PK-like)"/>
    <property type="match status" value="1"/>
</dbReference>
<evidence type="ECO:0000256" key="1">
    <source>
        <dbReference type="ARBA" id="ARBA00022527"/>
    </source>
</evidence>
<dbReference type="Gene3D" id="3.20.200.10">
    <property type="entry name" value="MHCK/EF2 kinase"/>
    <property type="match status" value="1"/>
</dbReference>
<protein>
    <recommendedName>
        <fullName evidence="5">Alpha-type protein kinase domain-containing protein</fullName>
    </recommendedName>
</protein>
<feature type="region of interest" description="Disordered" evidence="4">
    <location>
        <begin position="442"/>
        <end position="480"/>
    </location>
</feature>
<evidence type="ECO:0000313" key="7">
    <source>
        <dbReference type="Proteomes" id="UP000623467"/>
    </source>
</evidence>
<feature type="region of interest" description="Disordered" evidence="4">
    <location>
        <begin position="41"/>
        <end position="101"/>
    </location>
</feature>
<keyword evidence="3" id="KW-0418">Kinase</keyword>